<proteinExistence type="predicted"/>
<dbReference type="Proteomes" id="UP001152803">
    <property type="component" value="Unassembled WGS sequence"/>
</dbReference>
<organism evidence="2 3">
    <name type="scientific">Conger conger</name>
    <name type="common">Conger eel</name>
    <name type="synonym">Muraena conger</name>
    <dbReference type="NCBI Taxonomy" id="82655"/>
    <lineage>
        <taxon>Eukaryota</taxon>
        <taxon>Metazoa</taxon>
        <taxon>Chordata</taxon>
        <taxon>Craniata</taxon>
        <taxon>Vertebrata</taxon>
        <taxon>Euteleostomi</taxon>
        <taxon>Actinopterygii</taxon>
        <taxon>Neopterygii</taxon>
        <taxon>Teleostei</taxon>
        <taxon>Anguilliformes</taxon>
        <taxon>Congridae</taxon>
        <taxon>Conger</taxon>
    </lineage>
</organism>
<evidence type="ECO:0000256" key="1">
    <source>
        <dbReference type="SAM" id="MobiDB-lite"/>
    </source>
</evidence>
<reference evidence="2" key="1">
    <citation type="journal article" date="2023" name="Science">
        <title>Genome structures resolve the early diversification of teleost fishes.</title>
        <authorList>
            <person name="Parey E."/>
            <person name="Louis A."/>
            <person name="Montfort J."/>
            <person name="Bouchez O."/>
            <person name="Roques C."/>
            <person name="Iampietro C."/>
            <person name="Lluch J."/>
            <person name="Castinel A."/>
            <person name="Donnadieu C."/>
            <person name="Desvignes T."/>
            <person name="Floi Bucao C."/>
            <person name="Jouanno E."/>
            <person name="Wen M."/>
            <person name="Mejri S."/>
            <person name="Dirks R."/>
            <person name="Jansen H."/>
            <person name="Henkel C."/>
            <person name="Chen W.J."/>
            <person name="Zahm M."/>
            <person name="Cabau C."/>
            <person name="Klopp C."/>
            <person name="Thompson A.W."/>
            <person name="Robinson-Rechavi M."/>
            <person name="Braasch I."/>
            <person name="Lecointre G."/>
            <person name="Bobe J."/>
            <person name="Postlethwait J.H."/>
            <person name="Berthelot C."/>
            <person name="Roest Crollius H."/>
            <person name="Guiguen Y."/>
        </authorList>
    </citation>
    <scope>NUCLEOTIDE SEQUENCE</scope>
    <source>
        <strain evidence="2">Concon-B</strain>
    </source>
</reference>
<keyword evidence="3" id="KW-1185">Reference proteome</keyword>
<dbReference type="AlphaFoldDB" id="A0A9Q1HS73"/>
<feature type="compositionally biased region" description="Basic and acidic residues" evidence="1">
    <location>
        <begin position="210"/>
        <end position="219"/>
    </location>
</feature>
<evidence type="ECO:0000313" key="2">
    <source>
        <dbReference type="EMBL" id="KAJ8258283.1"/>
    </source>
</evidence>
<accession>A0A9Q1HS73</accession>
<feature type="compositionally biased region" description="Pro residues" evidence="1">
    <location>
        <begin position="162"/>
        <end position="178"/>
    </location>
</feature>
<gene>
    <name evidence="2" type="ORF">COCON_G00172950</name>
</gene>
<evidence type="ECO:0000313" key="3">
    <source>
        <dbReference type="Proteomes" id="UP001152803"/>
    </source>
</evidence>
<name>A0A9Q1HS73_CONCO</name>
<dbReference type="EMBL" id="JAFJMO010000013">
    <property type="protein sequence ID" value="KAJ8258283.1"/>
    <property type="molecule type" value="Genomic_DNA"/>
</dbReference>
<comment type="caution">
    <text evidence="2">The sequence shown here is derived from an EMBL/GenBank/DDBJ whole genome shotgun (WGS) entry which is preliminary data.</text>
</comment>
<sequence length="219" mass="22758">MPVSGMFVLLHGNFAELHIASRARVCCPASVTRNSGRRASLTPRHAGPVYGHNAGTNQSSPESHRTSAPLPVTPAGCWDRSETQSLPNAVTRGLRALFTTIPAASPPPRGRQIDPSPRGTRSPGQPAARRGEPRACDPPPCPRSPVTSWAPAASPRATGGCHPPPPPPAPGPRPPAPPRHGASCRLWDGGVSRAPALPGGRPCASVTQEWQKKAGAADD</sequence>
<feature type="region of interest" description="Disordered" evidence="1">
    <location>
        <begin position="99"/>
        <end position="219"/>
    </location>
</feature>
<protein>
    <submittedName>
        <fullName evidence="2">Uncharacterized protein</fullName>
    </submittedName>
</protein>
<feature type="region of interest" description="Disordered" evidence="1">
    <location>
        <begin position="32"/>
        <end position="81"/>
    </location>
</feature>